<evidence type="ECO:0000259" key="7">
    <source>
        <dbReference type="Pfam" id="PF17676"/>
    </source>
</evidence>
<dbReference type="PANTHER" id="PTHR30237">
    <property type="entry name" value="MURAMOYLTETRAPEPTIDE CARBOXYPEPTIDASE"/>
    <property type="match status" value="1"/>
</dbReference>
<sequence length="304" mass="33899">MNSLIIPPALKKGDKVAIVALASKLHLNDIQPAINIMQEQWGLEVIIGESVNSAYFNFAGTDELRLADFQKQLDNQSIKAIFSARGGYGSSRIIDSVDFTEFKKNPKWLIGFSDITAVHCHVQAMGFQSLHAPMPKTFMRDYYSVQTLENFLFGKTLAYKIPSKTINKLGRGEGQVVGGNLCLLAHLIGSISDLDTDGKILFIEDVSEYLYNIDRMMIQLKRAGKLKNLAGLIVGDFSDVKENDEPFGKTFYEIIAEHTAEYNYPICYDFPVGHEAINWAIPCGRFASLNIDNEEVKLDFGVIA</sequence>
<gene>
    <name evidence="8" type="primary">ykfA_2</name>
    <name evidence="8" type="ORF">EMA8858_03698</name>
</gene>
<accession>A0ABN8F0C5</accession>
<keyword evidence="3" id="KW-0645">Protease</keyword>
<dbReference type="Gene3D" id="3.40.50.10740">
    <property type="entry name" value="Class I glutamine amidotransferase-like"/>
    <property type="match status" value="1"/>
</dbReference>
<dbReference type="InterPro" id="IPR027461">
    <property type="entry name" value="Carboxypeptidase_A_C_sf"/>
</dbReference>
<dbReference type="EMBL" id="CAKLPY010000004">
    <property type="protein sequence ID" value="CAH0997564.1"/>
    <property type="molecule type" value="Genomic_DNA"/>
</dbReference>
<evidence type="ECO:0000256" key="3">
    <source>
        <dbReference type="ARBA" id="ARBA00022670"/>
    </source>
</evidence>
<dbReference type="PANTHER" id="PTHR30237:SF2">
    <property type="entry name" value="MUREIN TETRAPEPTIDE CARBOXYPEPTIDASE"/>
    <property type="match status" value="1"/>
</dbReference>
<evidence type="ECO:0000256" key="2">
    <source>
        <dbReference type="ARBA" id="ARBA00022645"/>
    </source>
</evidence>
<protein>
    <submittedName>
        <fullName evidence="8">Murein peptide carboxypeptidase</fullName>
        <ecNumber evidence="8">3.4.16.-</ecNumber>
    </submittedName>
</protein>
<name>A0ABN8F0C5_9BACT</name>
<evidence type="ECO:0000256" key="5">
    <source>
        <dbReference type="ARBA" id="ARBA00022825"/>
    </source>
</evidence>
<dbReference type="GO" id="GO:0004180">
    <property type="term" value="F:carboxypeptidase activity"/>
    <property type="evidence" value="ECO:0007669"/>
    <property type="project" value="UniProtKB-KW"/>
</dbReference>
<dbReference type="CDD" id="cd07025">
    <property type="entry name" value="Peptidase_S66"/>
    <property type="match status" value="1"/>
</dbReference>
<dbReference type="PIRSF" id="PIRSF028757">
    <property type="entry name" value="LD-carboxypeptidase"/>
    <property type="match status" value="1"/>
</dbReference>
<dbReference type="InterPro" id="IPR040449">
    <property type="entry name" value="Peptidase_S66_N"/>
</dbReference>
<keyword evidence="5" id="KW-0720">Serine protease</keyword>
<dbReference type="Pfam" id="PF17676">
    <property type="entry name" value="Peptidase_S66C"/>
    <property type="match status" value="1"/>
</dbReference>
<feature type="domain" description="LD-carboxypeptidase C-terminal" evidence="7">
    <location>
        <begin position="173"/>
        <end position="289"/>
    </location>
</feature>
<dbReference type="InterPro" id="IPR027478">
    <property type="entry name" value="LdcA_N"/>
</dbReference>
<keyword evidence="4 8" id="KW-0378">Hydrolase</keyword>
<reference evidence="8" key="1">
    <citation type="submission" date="2021-12" db="EMBL/GenBank/DDBJ databases">
        <authorList>
            <person name="Rodrigo-Torres L."/>
            <person name="Arahal R. D."/>
            <person name="Lucena T."/>
        </authorList>
    </citation>
    <scope>NUCLEOTIDE SEQUENCE</scope>
    <source>
        <strain evidence="8">CECT 8858</strain>
    </source>
</reference>
<feature type="domain" description="LD-carboxypeptidase N-terminal" evidence="6">
    <location>
        <begin position="16"/>
        <end position="132"/>
    </location>
</feature>
<comment type="caution">
    <text evidence="8">The sequence shown here is derived from an EMBL/GenBank/DDBJ whole genome shotgun (WGS) entry which is preliminary data.</text>
</comment>
<dbReference type="EC" id="3.4.16.-" evidence="8"/>
<dbReference type="InterPro" id="IPR040921">
    <property type="entry name" value="Peptidase_S66C"/>
</dbReference>
<evidence type="ECO:0000313" key="8">
    <source>
        <dbReference type="EMBL" id="CAH0997564.1"/>
    </source>
</evidence>
<evidence type="ECO:0000313" key="9">
    <source>
        <dbReference type="Proteomes" id="UP000837932"/>
    </source>
</evidence>
<comment type="similarity">
    <text evidence="1">Belongs to the peptidase S66 family.</text>
</comment>
<organism evidence="8 9">
    <name type="scientific">Emticicia aquatica</name>
    <dbReference type="NCBI Taxonomy" id="1681835"/>
    <lineage>
        <taxon>Bacteria</taxon>
        <taxon>Pseudomonadati</taxon>
        <taxon>Bacteroidota</taxon>
        <taxon>Cytophagia</taxon>
        <taxon>Cytophagales</taxon>
        <taxon>Leadbetterellaceae</taxon>
        <taxon>Emticicia</taxon>
    </lineage>
</organism>
<dbReference type="SUPFAM" id="SSF52317">
    <property type="entry name" value="Class I glutamine amidotransferase-like"/>
    <property type="match status" value="1"/>
</dbReference>
<dbReference type="Gene3D" id="3.50.30.60">
    <property type="entry name" value="LD-carboxypeptidase A C-terminal domain-like"/>
    <property type="match status" value="1"/>
</dbReference>
<dbReference type="InterPro" id="IPR003507">
    <property type="entry name" value="S66_fam"/>
</dbReference>
<dbReference type="RefSeq" id="WP_238808328.1">
    <property type="nucleotide sequence ID" value="NZ_CAKLPY010000004.1"/>
</dbReference>
<evidence type="ECO:0000259" key="6">
    <source>
        <dbReference type="Pfam" id="PF02016"/>
    </source>
</evidence>
<keyword evidence="2 8" id="KW-0121">Carboxypeptidase</keyword>
<dbReference type="InterPro" id="IPR029062">
    <property type="entry name" value="Class_I_gatase-like"/>
</dbReference>
<proteinExistence type="inferred from homology"/>
<evidence type="ECO:0000256" key="4">
    <source>
        <dbReference type="ARBA" id="ARBA00022801"/>
    </source>
</evidence>
<dbReference type="Proteomes" id="UP000837932">
    <property type="component" value="Unassembled WGS sequence"/>
</dbReference>
<dbReference type="SUPFAM" id="SSF141986">
    <property type="entry name" value="LD-carboxypeptidase A C-terminal domain-like"/>
    <property type="match status" value="1"/>
</dbReference>
<evidence type="ECO:0000256" key="1">
    <source>
        <dbReference type="ARBA" id="ARBA00010233"/>
    </source>
</evidence>
<dbReference type="Pfam" id="PF02016">
    <property type="entry name" value="Peptidase_S66"/>
    <property type="match status" value="1"/>
</dbReference>
<keyword evidence="9" id="KW-1185">Reference proteome</keyword>